<gene>
    <name evidence="2" type="primary">LOC110791574</name>
</gene>
<evidence type="ECO:0000313" key="2">
    <source>
        <dbReference type="RefSeq" id="XP_056683741.1"/>
    </source>
</evidence>
<dbReference type="RefSeq" id="XP_056683741.1">
    <property type="nucleotide sequence ID" value="XM_056827763.1"/>
</dbReference>
<proteinExistence type="predicted"/>
<dbReference type="GeneID" id="110791574"/>
<sequence length="127" mass="14869">MSIGSVSWFEFLFGSGNLVEFRVQYSYIFQLFTIPLNRCDTLLWNGSSLLPEVFCCITLLLQCPRSQQVGLVESCYYVMKYMDQIVTLVSKKERDFQKHFTLEAILKKLSMMFVKDRVDFSLIIVYS</sequence>
<accession>A0ABM3QK49</accession>
<protein>
    <submittedName>
        <fullName evidence="2">Uncharacterized protein</fullName>
    </submittedName>
</protein>
<evidence type="ECO:0000313" key="1">
    <source>
        <dbReference type="Proteomes" id="UP000813463"/>
    </source>
</evidence>
<reference evidence="2" key="2">
    <citation type="submission" date="2025-08" db="UniProtKB">
        <authorList>
            <consortium name="RefSeq"/>
        </authorList>
    </citation>
    <scope>IDENTIFICATION</scope>
    <source>
        <tissue evidence="2">Leaf</tissue>
    </source>
</reference>
<dbReference type="Proteomes" id="UP000813463">
    <property type="component" value="Chromosome 4"/>
</dbReference>
<name>A0ABM3QK49_SPIOL</name>
<reference evidence="1" key="1">
    <citation type="journal article" date="2021" name="Nat. Commun.">
        <title>Genomic analyses provide insights into spinach domestication and the genetic basis of agronomic traits.</title>
        <authorList>
            <person name="Cai X."/>
            <person name="Sun X."/>
            <person name="Xu C."/>
            <person name="Sun H."/>
            <person name="Wang X."/>
            <person name="Ge C."/>
            <person name="Zhang Z."/>
            <person name="Wang Q."/>
            <person name="Fei Z."/>
            <person name="Jiao C."/>
            <person name="Wang Q."/>
        </authorList>
    </citation>
    <scope>NUCLEOTIDE SEQUENCE [LARGE SCALE GENOMIC DNA]</scope>
    <source>
        <strain evidence="1">cv. Varoflay</strain>
    </source>
</reference>
<organism evidence="1 2">
    <name type="scientific">Spinacia oleracea</name>
    <name type="common">Spinach</name>
    <dbReference type="NCBI Taxonomy" id="3562"/>
    <lineage>
        <taxon>Eukaryota</taxon>
        <taxon>Viridiplantae</taxon>
        <taxon>Streptophyta</taxon>
        <taxon>Embryophyta</taxon>
        <taxon>Tracheophyta</taxon>
        <taxon>Spermatophyta</taxon>
        <taxon>Magnoliopsida</taxon>
        <taxon>eudicotyledons</taxon>
        <taxon>Gunneridae</taxon>
        <taxon>Pentapetalae</taxon>
        <taxon>Caryophyllales</taxon>
        <taxon>Chenopodiaceae</taxon>
        <taxon>Chenopodioideae</taxon>
        <taxon>Anserineae</taxon>
        <taxon>Spinacia</taxon>
    </lineage>
</organism>
<keyword evidence="1" id="KW-1185">Reference proteome</keyword>